<dbReference type="Gene3D" id="1.10.10.10">
    <property type="entry name" value="Winged helix-like DNA-binding domain superfamily/Winged helix DNA-binding domain"/>
    <property type="match status" value="1"/>
</dbReference>
<comment type="caution">
    <text evidence="2">The sequence shown here is derived from an EMBL/GenBank/DDBJ whole genome shotgun (WGS) entry which is preliminary data.</text>
</comment>
<dbReference type="PANTHER" id="PTHR39515">
    <property type="entry name" value="CONSERVED PROTEIN"/>
    <property type="match status" value="1"/>
</dbReference>
<dbReference type="InterPro" id="IPR052526">
    <property type="entry name" value="HTH-type_Bedaq_tolerance"/>
</dbReference>
<keyword evidence="3" id="KW-1185">Reference proteome</keyword>
<sequence length="139" mass="15148">MLDEKAVHLMVAMHRIVRHLRRTAMSTSMHPTQFIALLVIAREQPVRIGTIANKVPCSQPTATTTVAVLETAGLVRRRPDTLDGRATAVELTEQGTETVAHMRADAGQALDAILTNLSPEDREKVLEAGEILYGVADDL</sequence>
<evidence type="ECO:0000313" key="2">
    <source>
        <dbReference type="EMBL" id="MBB5839783.1"/>
    </source>
</evidence>
<dbReference type="InterPro" id="IPR000835">
    <property type="entry name" value="HTH_MarR-typ"/>
</dbReference>
<dbReference type="Proteomes" id="UP000549971">
    <property type="component" value="Unassembled WGS sequence"/>
</dbReference>
<protein>
    <submittedName>
        <fullName evidence="2">DNA-binding MarR family transcriptional regulator</fullName>
    </submittedName>
</protein>
<dbReference type="SMART" id="SM00347">
    <property type="entry name" value="HTH_MARR"/>
    <property type="match status" value="1"/>
</dbReference>
<dbReference type="EMBL" id="JACHMY010000001">
    <property type="protein sequence ID" value="MBB5839783.1"/>
    <property type="molecule type" value="Genomic_DNA"/>
</dbReference>
<reference evidence="2 3" key="1">
    <citation type="submission" date="2020-08" db="EMBL/GenBank/DDBJ databases">
        <title>Sequencing the genomes of 1000 actinobacteria strains.</title>
        <authorList>
            <person name="Klenk H.-P."/>
        </authorList>
    </citation>
    <scope>NUCLEOTIDE SEQUENCE [LARGE SCALE GENOMIC DNA]</scope>
    <source>
        <strain evidence="2 3">DSM 28967</strain>
    </source>
</reference>
<dbReference type="PROSITE" id="PS50995">
    <property type="entry name" value="HTH_MARR_2"/>
    <property type="match status" value="1"/>
</dbReference>
<evidence type="ECO:0000259" key="1">
    <source>
        <dbReference type="PROSITE" id="PS50995"/>
    </source>
</evidence>
<dbReference type="GO" id="GO:0003677">
    <property type="term" value="F:DNA binding"/>
    <property type="evidence" value="ECO:0007669"/>
    <property type="project" value="UniProtKB-KW"/>
</dbReference>
<dbReference type="SUPFAM" id="SSF46785">
    <property type="entry name" value="Winged helix' DNA-binding domain"/>
    <property type="match status" value="1"/>
</dbReference>
<dbReference type="GO" id="GO:0003700">
    <property type="term" value="F:DNA-binding transcription factor activity"/>
    <property type="evidence" value="ECO:0007669"/>
    <property type="project" value="InterPro"/>
</dbReference>
<dbReference type="RefSeq" id="WP_184801681.1">
    <property type="nucleotide sequence ID" value="NZ_JACHMY010000001.1"/>
</dbReference>
<proteinExistence type="predicted"/>
<dbReference type="InterPro" id="IPR036390">
    <property type="entry name" value="WH_DNA-bd_sf"/>
</dbReference>
<dbReference type="PANTHER" id="PTHR39515:SF2">
    <property type="entry name" value="HTH-TYPE TRANSCRIPTIONAL REGULATOR RV0880"/>
    <property type="match status" value="1"/>
</dbReference>
<dbReference type="Pfam" id="PF12802">
    <property type="entry name" value="MarR_2"/>
    <property type="match status" value="1"/>
</dbReference>
<gene>
    <name evidence="2" type="ORF">HDA39_006517</name>
</gene>
<keyword evidence="2" id="KW-0238">DNA-binding</keyword>
<dbReference type="AlphaFoldDB" id="A0A7W9JCV1"/>
<feature type="domain" description="HTH marR-type" evidence="1">
    <location>
        <begin position="6"/>
        <end position="139"/>
    </location>
</feature>
<evidence type="ECO:0000313" key="3">
    <source>
        <dbReference type="Proteomes" id="UP000549971"/>
    </source>
</evidence>
<name>A0A7W9JCV1_9ACTN</name>
<accession>A0A7W9JCV1</accession>
<dbReference type="InterPro" id="IPR036388">
    <property type="entry name" value="WH-like_DNA-bd_sf"/>
</dbReference>
<organism evidence="2 3">
    <name type="scientific">Kribbella italica</name>
    <dbReference type="NCBI Taxonomy" id="1540520"/>
    <lineage>
        <taxon>Bacteria</taxon>
        <taxon>Bacillati</taxon>
        <taxon>Actinomycetota</taxon>
        <taxon>Actinomycetes</taxon>
        <taxon>Propionibacteriales</taxon>
        <taxon>Kribbellaceae</taxon>
        <taxon>Kribbella</taxon>
    </lineage>
</organism>